<dbReference type="GeneID" id="92945227"/>
<accession>A0A0Q0XZU7</accession>
<dbReference type="RefSeq" id="WP_002581142.1">
    <property type="nucleotide sequence ID" value="NZ_AP019716.1"/>
</dbReference>
<feature type="transmembrane region" description="Helical" evidence="6">
    <location>
        <begin position="202"/>
        <end position="221"/>
    </location>
</feature>
<reference evidence="7 9" key="2">
    <citation type="submission" date="2019-07" db="EMBL/GenBank/DDBJ databases">
        <title>Whole genome shotgun sequence of Clostridium butyricum NBRC 3858.</title>
        <authorList>
            <person name="Hosoyama A."/>
            <person name="Uohara A."/>
            <person name="Ohji S."/>
            <person name="Ichikawa N."/>
        </authorList>
    </citation>
    <scope>NUCLEOTIDE SEQUENCE [LARGE SCALE GENOMIC DNA]</scope>
    <source>
        <strain evidence="7 9">NBRC 3858</strain>
    </source>
</reference>
<keyword evidence="4 6" id="KW-1133">Transmembrane helix</keyword>
<evidence type="ECO:0000256" key="3">
    <source>
        <dbReference type="ARBA" id="ARBA00022692"/>
    </source>
</evidence>
<keyword evidence="3 6" id="KW-0812">Transmembrane</keyword>
<organism evidence="7 9">
    <name type="scientific">Clostridium butyricum</name>
    <dbReference type="NCBI Taxonomy" id="1492"/>
    <lineage>
        <taxon>Bacteria</taxon>
        <taxon>Bacillati</taxon>
        <taxon>Bacillota</taxon>
        <taxon>Clostridia</taxon>
        <taxon>Eubacteriales</taxon>
        <taxon>Clostridiaceae</taxon>
        <taxon>Clostridium</taxon>
    </lineage>
</organism>
<keyword evidence="2" id="KW-1003">Cell membrane</keyword>
<dbReference type="Proteomes" id="UP000515243">
    <property type="component" value="Chromosome 1"/>
</dbReference>
<keyword evidence="5 6" id="KW-0472">Membrane</keyword>
<evidence type="ECO:0000313" key="7">
    <source>
        <dbReference type="EMBL" id="GEQ19811.1"/>
    </source>
</evidence>
<reference evidence="8 10" key="1">
    <citation type="submission" date="2019-05" db="EMBL/GenBank/DDBJ databases">
        <authorList>
            <person name="Schori C."/>
            <person name="Ahrens C."/>
        </authorList>
    </citation>
    <scope>NUCLEOTIDE SEQUENCE [LARGE SCALE GENOMIC DNA]</scope>
    <source>
        <strain evidence="8 10">DSM 10702</strain>
    </source>
</reference>
<dbReference type="GO" id="GO:0022857">
    <property type="term" value="F:transmembrane transporter activity"/>
    <property type="evidence" value="ECO:0007669"/>
    <property type="project" value="InterPro"/>
</dbReference>
<dbReference type="Proteomes" id="UP000321089">
    <property type="component" value="Unassembled WGS sequence"/>
</dbReference>
<dbReference type="CDD" id="cd06580">
    <property type="entry name" value="TM_PBP1_transp_TpRbsC_like"/>
    <property type="match status" value="1"/>
</dbReference>
<evidence type="ECO:0000256" key="1">
    <source>
        <dbReference type="ARBA" id="ARBA00004651"/>
    </source>
</evidence>
<dbReference type="Pfam" id="PF02653">
    <property type="entry name" value="BPD_transp_2"/>
    <property type="match status" value="1"/>
</dbReference>
<gene>
    <name evidence="7" type="ORF">CBU02nite_03170</name>
    <name evidence="8" type="ORF">FF104_13590</name>
</gene>
<dbReference type="PANTHER" id="PTHR43370">
    <property type="entry name" value="SUGAR ABC TRANSPORTER INTEGRAL MEMBRANE PROTEIN-RELATED"/>
    <property type="match status" value="1"/>
</dbReference>
<feature type="transmembrane region" description="Helical" evidence="6">
    <location>
        <begin position="9"/>
        <end position="28"/>
    </location>
</feature>
<feature type="transmembrane region" description="Helical" evidence="6">
    <location>
        <begin position="99"/>
        <end position="119"/>
    </location>
</feature>
<feature type="transmembrane region" description="Helical" evidence="6">
    <location>
        <begin position="252"/>
        <end position="272"/>
    </location>
</feature>
<evidence type="ECO:0000313" key="8">
    <source>
        <dbReference type="EMBL" id="QMW91971.1"/>
    </source>
</evidence>
<feature type="transmembrane region" description="Helical" evidence="6">
    <location>
        <begin position="66"/>
        <end position="87"/>
    </location>
</feature>
<dbReference type="InterPro" id="IPR001851">
    <property type="entry name" value="ABC_transp_permease"/>
</dbReference>
<feature type="transmembrane region" description="Helical" evidence="6">
    <location>
        <begin position="278"/>
        <end position="298"/>
    </location>
</feature>
<evidence type="ECO:0000313" key="9">
    <source>
        <dbReference type="Proteomes" id="UP000321089"/>
    </source>
</evidence>
<evidence type="ECO:0000256" key="6">
    <source>
        <dbReference type="SAM" id="Phobius"/>
    </source>
</evidence>
<dbReference type="GO" id="GO:0005886">
    <property type="term" value="C:plasma membrane"/>
    <property type="evidence" value="ECO:0007669"/>
    <property type="project" value="UniProtKB-SubCell"/>
</dbReference>
<dbReference type="EMBL" id="BKBC01000003">
    <property type="protein sequence ID" value="GEQ19811.1"/>
    <property type="molecule type" value="Genomic_DNA"/>
</dbReference>
<proteinExistence type="predicted"/>
<sequence length="317" mass="33826">MWSIIRDIFPYAIVYTIPLLITALGALYCERSGVINIGLEGFMIIGSFSGALAISKLQESMPESSLPLWIGLLVAFIVGMLFSLLHAFASINLNADQTISGTAINMIASALTIFLARTIAGSGRIRIQSGFYPKDVPFLSQIPIIGDLFFKKTYITTWLVLLILVISIFLLYKTSFGLRLRACGEHPQAADAAGINVFKMRYFGVLLSGGLSSLGGAIILVTYSGEFNGSVAGIGFLALAALIFGQWKPLGILAATLFFGFATTVANVSQVIPSLGSIPPVVLKVFPYVVTLIALVLFSKSSQAPKAAGEPFDAGKR</sequence>
<dbReference type="EMBL" id="CP040626">
    <property type="protein sequence ID" value="QMW91971.1"/>
    <property type="molecule type" value="Genomic_DNA"/>
</dbReference>
<dbReference type="PANTHER" id="PTHR43370:SF1">
    <property type="entry name" value="GUANOSINE ABC TRANSPORTER PERMEASE PROTEIN NUPQ"/>
    <property type="match status" value="1"/>
</dbReference>
<feature type="transmembrane region" description="Helical" evidence="6">
    <location>
        <begin position="155"/>
        <end position="172"/>
    </location>
</feature>
<dbReference type="AlphaFoldDB" id="A0A0Q0XZU7"/>
<evidence type="ECO:0000256" key="4">
    <source>
        <dbReference type="ARBA" id="ARBA00022989"/>
    </source>
</evidence>
<feature type="transmembrane region" description="Helical" evidence="6">
    <location>
        <begin position="34"/>
        <end position="54"/>
    </location>
</feature>
<name>A0A0Q0XZU7_CLOBU</name>
<feature type="transmembrane region" description="Helical" evidence="6">
    <location>
        <begin position="227"/>
        <end position="245"/>
    </location>
</feature>
<evidence type="ECO:0000256" key="5">
    <source>
        <dbReference type="ARBA" id="ARBA00023136"/>
    </source>
</evidence>
<evidence type="ECO:0000256" key="2">
    <source>
        <dbReference type="ARBA" id="ARBA00022475"/>
    </source>
</evidence>
<comment type="subcellular location">
    <subcellularLocation>
        <location evidence="1">Cell membrane</location>
        <topology evidence="1">Multi-pass membrane protein</topology>
    </subcellularLocation>
</comment>
<protein>
    <submittedName>
        <fullName evidence="7">ABC transporter permease</fullName>
    </submittedName>
</protein>
<evidence type="ECO:0000313" key="10">
    <source>
        <dbReference type="Proteomes" id="UP000515243"/>
    </source>
</evidence>